<reference evidence="1" key="1">
    <citation type="journal article" date="2021" name="Proc. Natl. Acad. Sci. U.S.A.">
        <title>A Catalog of Tens of Thousands of Viruses from Human Metagenomes Reveals Hidden Associations with Chronic Diseases.</title>
        <authorList>
            <person name="Tisza M.J."/>
            <person name="Buck C.B."/>
        </authorList>
    </citation>
    <scope>NUCLEOTIDE SEQUENCE</scope>
    <source>
        <strain evidence="1">CtedO8</strain>
    </source>
</reference>
<name>A0A8S5T3V4_9CAUD</name>
<protein>
    <submittedName>
        <fullName evidence="1">Tail connector protein</fullName>
    </submittedName>
</protein>
<dbReference type="Pfam" id="PF05135">
    <property type="entry name" value="Phage_connect_1"/>
    <property type="match status" value="1"/>
</dbReference>
<dbReference type="EMBL" id="BK032737">
    <property type="protein sequence ID" value="DAF57699.1"/>
    <property type="molecule type" value="Genomic_DNA"/>
</dbReference>
<organism evidence="1">
    <name type="scientific">Siphoviridae sp. ctedO8</name>
    <dbReference type="NCBI Taxonomy" id="2827907"/>
    <lineage>
        <taxon>Viruses</taxon>
        <taxon>Duplodnaviria</taxon>
        <taxon>Heunggongvirae</taxon>
        <taxon>Uroviricota</taxon>
        <taxon>Caudoviricetes</taxon>
    </lineage>
</organism>
<accession>A0A8S5T3V4</accession>
<proteinExistence type="predicted"/>
<dbReference type="InterPro" id="IPR021146">
    <property type="entry name" value="Phage_gp6-like_head-tail"/>
</dbReference>
<sequence length="120" mass="13740">MIDDVKTLLLHYEYTPLSSDDGYIQHQIDSVSREITSYCHTSIVPPALCSYVTDVAAARFLLSKYTSGQFDIDSEDITQISEGDTSITYSQGMSRKDLYLNTLKEKSTLDYLLLQRWRKL</sequence>
<evidence type="ECO:0000313" key="1">
    <source>
        <dbReference type="EMBL" id="DAF57699.1"/>
    </source>
</evidence>